<dbReference type="Proteomes" id="UP001174136">
    <property type="component" value="Unassembled WGS sequence"/>
</dbReference>
<name>A0AA47PE74_MERPO</name>
<sequence>MMEQRTCQARIREMQPLALYVHCGPHCVNVVAQAACTASSLTSDALDWLHKLGCLYKLLGKYKTKCVNIAPTASGSVSNLQPFQESSNPVCATSVRIYATQLRGQLLGLMLATKVIEKLECLNCTLQKQTETVSGMLSAADCVRTTLGAKRTEEKFQEMITKLNIQPITMPHIHRPPKCLIGNATTATTPEDSYRADFFKVLDTVDMQLKERFDQGGLRSWRKSS</sequence>
<evidence type="ECO:0000313" key="1">
    <source>
        <dbReference type="EMBL" id="KAK0156637.1"/>
    </source>
</evidence>
<dbReference type="EMBL" id="JAOPHQ010000001">
    <property type="protein sequence ID" value="KAK0156637.1"/>
    <property type="molecule type" value="Genomic_DNA"/>
</dbReference>
<comment type="caution">
    <text evidence="1">The sequence shown here is derived from an EMBL/GenBank/DDBJ whole genome shotgun (WGS) entry which is preliminary data.</text>
</comment>
<organism evidence="1 2">
    <name type="scientific">Merluccius polli</name>
    <name type="common">Benguela hake</name>
    <name type="synonym">Merluccius cadenati</name>
    <dbReference type="NCBI Taxonomy" id="89951"/>
    <lineage>
        <taxon>Eukaryota</taxon>
        <taxon>Metazoa</taxon>
        <taxon>Chordata</taxon>
        <taxon>Craniata</taxon>
        <taxon>Vertebrata</taxon>
        <taxon>Euteleostomi</taxon>
        <taxon>Actinopterygii</taxon>
        <taxon>Neopterygii</taxon>
        <taxon>Teleostei</taxon>
        <taxon>Neoteleostei</taxon>
        <taxon>Acanthomorphata</taxon>
        <taxon>Zeiogadaria</taxon>
        <taxon>Gadariae</taxon>
        <taxon>Gadiformes</taxon>
        <taxon>Gadoidei</taxon>
        <taxon>Merlucciidae</taxon>
        <taxon>Merluccius</taxon>
    </lineage>
</organism>
<dbReference type="AlphaFoldDB" id="A0AA47PE74"/>
<reference evidence="1" key="1">
    <citation type="journal article" date="2023" name="Front. Mar. Sci.">
        <title>A new Merluccius polli reference genome to investigate the effects of global change in West African waters.</title>
        <authorList>
            <person name="Mateo J.L."/>
            <person name="Blanco-Fernandez C."/>
            <person name="Garcia-Vazquez E."/>
            <person name="Machado-Schiaffino G."/>
        </authorList>
    </citation>
    <scope>NUCLEOTIDE SEQUENCE</scope>
    <source>
        <strain evidence="1">C29</strain>
        <tissue evidence="1">Fin</tissue>
    </source>
</reference>
<proteinExistence type="predicted"/>
<gene>
    <name evidence="1" type="ORF">N1851_000071</name>
</gene>
<evidence type="ECO:0000313" key="2">
    <source>
        <dbReference type="Proteomes" id="UP001174136"/>
    </source>
</evidence>
<protein>
    <submittedName>
        <fullName evidence="1">Uncharacterized protein</fullName>
    </submittedName>
</protein>
<accession>A0AA47PE74</accession>
<keyword evidence="2" id="KW-1185">Reference proteome</keyword>